<dbReference type="Proteomes" id="UP000595917">
    <property type="component" value="Chromosome"/>
</dbReference>
<dbReference type="KEGG" id="bhc:JFL75_17810"/>
<dbReference type="PANTHER" id="PTHR38479:SF2">
    <property type="entry name" value="WINGED HELIX DNA-BINDING DOMAIN-CONTAINING PROTEIN"/>
    <property type="match status" value="1"/>
</dbReference>
<protein>
    <submittedName>
        <fullName evidence="1">Winged helix DNA-binding domain-containing protein</fullName>
    </submittedName>
</protein>
<gene>
    <name evidence="1" type="ORF">JFL75_17810</name>
</gene>
<evidence type="ECO:0000313" key="2">
    <source>
        <dbReference type="Proteomes" id="UP000595917"/>
    </source>
</evidence>
<dbReference type="InterPro" id="IPR009351">
    <property type="entry name" value="AlkZ-like"/>
</dbReference>
<reference evidence="1" key="1">
    <citation type="submission" date="2021-01" db="EMBL/GenBank/DDBJ databases">
        <title>Description of Breznakiella homolactica.</title>
        <authorList>
            <person name="Song Y."/>
            <person name="Brune A."/>
        </authorList>
    </citation>
    <scope>NUCLEOTIDE SEQUENCE</scope>
    <source>
        <strain evidence="1">RmG30</strain>
    </source>
</reference>
<dbReference type="AlphaFoldDB" id="A0A7T7XLV8"/>
<organism evidence="1 2">
    <name type="scientific">Breznakiella homolactica</name>
    <dbReference type="NCBI Taxonomy" id="2798577"/>
    <lineage>
        <taxon>Bacteria</taxon>
        <taxon>Pseudomonadati</taxon>
        <taxon>Spirochaetota</taxon>
        <taxon>Spirochaetia</taxon>
        <taxon>Spirochaetales</taxon>
        <taxon>Breznakiellaceae</taxon>
        <taxon>Breznakiella</taxon>
    </lineage>
</organism>
<name>A0A7T7XLV8_9SPIR</name>
<keyword evidence="1" id="KW-0238">DNA-binding</keyword>
<dbReference type="RefSeq" id="WP_215626067.1">
    <property type="nucleotide sequence ID" value="NZ_CP067089.2"/>
</dbReference>
<sequence>MNTKDLALERLCRNGLLNPFVSPLDCIRNLGGIQSQFQQFAEVSIRNRCTPSPAIQDLAELYRSHRIINLWGQRHTLHMYTAEDWDLVCHVYHNRFFGKNYRDIFPKEFAGILENLNRECRDRDRIAKKDVREITNRYMENLLTENDYFEYALIRHCCVTGLFFGLPEKPAIKTFVFHRAVRENRWEKDINRELPAVGELMARYFEFYGPASLEDFRHWAGLTAGLSKKALDLIRDRLSARTFDGTEYYSLGDIPRAEKAESGGLFLLGKFDPLFVSYRRKDWIVPEKSQKAVWQSAARVEAVVLDGTKALGTWRHSMKGKQMDLRVFPFGTISAASRKRINRRAEELAFFWGKELGSVIAE</sequence>
<evidence type="ECO:0000313" key="1">
    <source>
        <dbReference type="EMBL" id="QQO08761.1"/>
    </source>
</evidence>
<dbReference type="Pfam" id="PF06224">
    <property type="entry name" value="AlkZ-like"/>
    <property type="match status" value="1"/>
</dbReference>
<dbReference type="EMBL" id="CP067089">
    <property type="protein sequence ID" value="QQO08761.1"/>
    <property type="molecule type" value="Genomic_DNA"/>
</dbReference>
<dbReference type="GO" id="GO:0003677">
    <property type="term" value="F:DNA binding"/>
    <property type="evidence" value="ECO:0007669"/>
    <property type="project" value="UniProtKB-KW"/>
</dbReference>
<accession>A0A7T7XLV8</accession>
<keyword evidence="2" id="KW-1185">Reference proteome</keyword>
<proteinExistence type="predicted"/>
<dbReference type="PANTHER" id="PTHR38479">
    <property type="entry name" value="LMO0824 PROTEIN"/>
    <property type="match status" value="1"/>
</dbReference>